<feature type="transmembrane region" description="Helical" evidence="7">
    <location>
        <begin position="140"/>
        <end position="160"/>
    </location>
</feature>
<evidence type="ECO:0000256" key="3">
    <source>
        <dbReference type="ARBA" id="ARBA00022475"/>
    </source>
</evidence>
<dbReference type="InterPro" id="IPR036259">
    <property type="entry name" value="MFS_trans_sf"/>
</dbReference>
<feature type="transmembrane region" description="Helical" evidence="7">
    <location>
        <begin position="403"/>
        <end position="420"/>
    </location>
</feature>
<feature type="domain" description="Major facilitator superfamily (MFS) profile" evidence="8">
    <location>
        <begin position="16"/>
        <end position="453"/>
    </location>
</feature>
<feature type="transmembrane region" description="Helical" evidence="7">
    <location>
        <begin position="50"/>
        <end position="70"/>
    </location>
</feature>
<dbReference type="Proteomes" id="UP000520767">
    <property type="component" value="Unassembled WGS sequence"/>
</dbReference>
<keyword evidence="2" id="KW-0813">Transport</keyword>
<feature type="transmembrane region" description="Helical" evidence="7">
    <location>
        <begin position="82"/>
        <end position="101"/>
    </location>
</feature>
<dbReference type="Gene3D" id="1.20.1250.20">
    <property type="entry name" value="MFS general substrate transporter like domains"/>
    <property type="match status" value="1"/>
</dbReference>
<dbReference type="AlphaFoldDB" id="A0A7W7VHB4"/>
<evidence type="ECO:0000256" key="6">
    <source>
        <dbReference type="ARBA" id="ARBA00023136"/>
    </source>
</evidence>
<sequence>MTTLASPRAGRREWIGLGVLALPTILVALDMSVLYLAIPHLATSLGASDIQQLWITDIYGFVLAGLLVTMGHVGDRVGRKRLLLIGGAAFAVASVLAACSTSPEMLIATRALLGVAGATIMPSTMSLIHTMFTDRKQHATAMAIWMGCFMGGSALGPVLGGAVLEYFWWGAAFLIGVPVMVVLLVLGPVWLPEHRNPGPARLDVPSVALSLVAVLAVVYGLKELSRNGFGAGSAGAVVAGLCAGYVFVARQRRLTTPLLDLGLFRNRVFRAGLLLTVVAGLTAGNTLFVSLYLQRVEGLSTLQTALWLLPSTLAMLLVIQVSPLLTRHIRTPLVIGGGLVVAAAGFLLLTQVDGGLPLMITGMVVQSIGIGPMGGLCAIMAMQAVHTEEAGAAAALTETAGELGLATGVAVLGVVGMAVARGDGGLVGGLNASAAICAGVVLLAAALVVRLRT</sequence>
<evidence type="ECO:0000256" key="5">
    <source>
        <dbReference type="ARBA" id="ARBA00022989"/>
    </source>
</evidence>
<feature type="transmembrane region" description="Helical" evidence="7">
    <location>
        <begin position="107"/>
        <end position="128"/>
    </location>
</feature>
<dbReference type="InterPro" id="IPR020846">
    <property type="entry name" value="MFS_dom"/>
</dbReference>
<name>A0A7W7VHB4_9PSEU</name>
<comment type="caution">
    <text evidence="9">The sequence shown here is derived from an EMBL/GenBank/DDBJ whole genome shotgun (WGS) entry which is preliminary data.</text>
</comment>
<protein>
    <submittedName>
        <fullName evidence="9">DHA2 family multidrug resistance protein-like MFS transporter</fullName>
    </submittedName>
</protein>
<keyword evidence="6 7" id="KW-0472">Membrane</keyword>
<feature type="transmembrane region" description="Helical" evidence="7">
    <location>
        <begin position="166"/>
        <end position="190"/>
    </location>
</feature>
<dbReference type="SUPFAM" id="SSF103473">
    <property type="entry name" value="MFS general substrate transporter"/>
    <property type="match status" value="1"/>
</dbReference>
<feature type="transmembrane region" description="Helical" evidence="7">
    <location>
        <begin position="333"/>
        <end position="352"/>
    </location>
</feature>
<keyword evidence="5 7" id="KW-1133">Transmembrane helix</keyword>
<keyword evidence="10" id="KW-1185">Reference proteome</keyword>
<feature type="transmembrane region" description="Helical" evidence="7">
    <location>
        <begin position="14"/>
        <end position="38"/>
    </location>
</feature>
<dbReference type="CDD" id="cd17321">
    <property type="entry name" value="MFS_MMR_MDR_like"/>
    <property type="match status" value="1"/>
</dbReference>
<organism evidence="9 10">
    <name type="scientific">Actinophytocola algeriensis</name>
    <dbReference type="NCBI Taxonomy" id="1768010"/>
    <lineage>
        <taxon>Bacteria</taxon>
        <taxon>Bacillati</taxon>
        <taxon>Actinomycetota</taxon>
        <taxon>Actinomycetes</taxon>
        <taxon>Pseudonocardiales</taxon>
        <taxon>Pseudonocardiaceae</taxon>
    </lineage>
</organism>
<comment type="subcellular location">
    <subcellularLocation>
        <location evidence="1">Cell membrane</location>
        <topology evidence="1">Multi-pass membrane protein</topology>
    </subcellularLocation>
</comment>
<feature type="transmembrane region" description="Helical" evidence="7">
    <location>
        <begin position="358"/>
        <end position="382"/>
    </location>
</feature>
<feature type="transmembrane region" description="Helical" evidence="7">
    <location>
        <begin position="227"/>
        <end position="248"/>
    </location>
</feature>
<dbReference type="PANTHER" id="PTHR42718:SF47">
    <property type="entry name" value="METHYL VIOLOGEN RESISTANCE PROTEIN SMVA"/>
    <property type="match status" value="1"/>
</dbReference>
<evidence type="ECO:0000313" key="9">
    <source>
        <dbReference type="EMBL" id="MBB4909900.1"/>
    </source>
</evidence>
<feature type="transmembrane region" description="Helical" evidence="7">
    <location>
        <begin position="202"/>
        <end position="221"/>
    </location>
</feature>
<keyword evidence="4 7" id="KW-0812">Transmembrane</keyword>
<reference evidence="9 10" key="1">
    <citation type="submission" date="2020-08" db="EMBL/GenBank/DDBJ databases">
        <title>Genomic Encyclopedia of Type Strains, Phase III (KMG-III): the genomes of soil and plant-associated and newly described type strains.</title>
        <authorList>
            <person name="Whitman W."/>
        </authorList>
    </citation>
    <scope>NUCLEOTIDE SEQUENCE [LARGE SCALE GENOMIC DNA]</scope>
    <source>
        <strain evidence="9 10">CECT 8960</strain>
    </source>
</reference>
<keyword evidence="3" id="KW-1003">Cell membrane</keyword>
<evidence type="ECO:0000256" key="1">
    <source>
        <dbReference type="ARBA" id="ARBA00004651"/>
    </source>
</evidence>
<evidence type="ECO:0000313" key="10">
    <source>
        <dbReference type="Proteomes" id="UP000520767"/>
    </source>
</evidence>
<evidence type="ECO:0000256" key="2">
    <source>
        <dbReference type="ARBA" id="ARBA00022448"/>
    </source>
</evidence>
<evidence type="ECO:0000256" key="4">
    <source>
        <dbReference type="ARBA" id="ARBA00022692"/>
    </source>
</evidence>
<accession>A0A7W7VHB4</accession>
<dbReference type="PROSITE" id="PS50850">
    <property type="entry name" value="MFS"/>
    <property type="match status" value="1"/>
</dbReference>
<dbReference type="EMBL" id="JACHJQ010000006">
    <property type="protein sequence ID" value="MBB4909900.1"/>
    <property type="molecule type" value="Genomic_DNA"/>
</dbReference>
<dbReference type="GO" id="GO:0005886">
    <property type="term" value="C:plasma membrane"/>
    <property type="evidence" value="ECO:0007669"/>
    <property type="project" value="UniProtKB-SubCell"/>
</dbReference>
<dbReference type="Pfam" id="PF07690">
    <property type="entry name" value="MFS_1"/>
    <property type="match status" value="1"/>
</dbReference>
<feature type="transmembrane region" description="Helical" evidence="7">
    <location>
        <begin position="426"/>
        <end position="449"/>
    </location>
</feature>
<feature type="transmembrane region" description="Helical" evidence="7">
    <location>
        <begin position="268"/>
        <end position="293"/>
    </location>
</feature>
<evidence type="ECO:0000259" key="8">
    <source>
        <dbReference type="PROSITE" id="PS50850"/>
    </source>
</evidence>
<proteinExistence type="predicted"/>
<evidence type="ECO:0000256" key="7">
    <source>
        <dbReference type="SAM" id="Phobius"/>
    </source>
</evidence>
<dbReference type="RefSeq" id="WP_311771341.1">
    <property type="nucleotide sequence ID" value="NZ_JACHJQ010000006.1"/>
</dbReference>
<dbReference type="InterPro" id="IPR011701">
    <property type="entry name" value="MFS"/>
</dbReference>
<dbReference type="Gene3D" id="1.20.1720.10">
    <property type="entry name" value="Multidrug resistance protein D"/>
    <property type="match status" value="1"/>
</dbReference>
<gene>
    <name evidence="9" type="ORF">FHR82_006158</name>
</gene>
<dbReference type="PANTHER" id="PTHR42718">
    <property type="entry name" value="MAJOR FACILITATOR SUPERFAMILY MULTIDRUG TRANSPORTER MFSC"/>
    <property type="match status" value="1"/>
</dbReference>
<dbReference type="GO" id="GO:0022857">
    <property type="term" value="F:transmembrane transporter activity"/>
    <property type="evidence" value="ECO:0007669"/>
    <property type="project" value="InterPro"/>
</dbReference>
<feature type="transmembrane region" description="Helical" evidence="7">
    <location>
        <begin position="305"/>
        <end position="326"/>
    </location>
</feature>